<comment type="caution">
    <text evidence="1">The sequence shown here is derived from an EMBL/GenBank/DDBJ whole genome shotgun (WGS) entry which is preliminary data.</text>
</comment>
<sequence>MDLLVDLETVGRERELRALADWLRETPSVRRSARISLAEAEPSPGQMGGALEAIQVITGNGWSAAAFVMSVVGWRQTRPSEPQVKVRRGDVEITLTGNSANELQAAIAALAEPGQQG</sequence>
<dbReference type="Proteomes" id="UP001592531">
    <property type="component" value="Unassembled WGS sequence"/>
</dbReference>
<evidence type="ECO:0000313" key="2">
    <source>
        <dbReference type="Proteomes" id="UP001592531"/>
    </source>
</evidence>
<dbReference type="RefSeq" id="WP_380536949.1">
    <property type="nucleotide sequence ID" value="NZ_JBHFAB010000011.1"/>
</dbReference>
<proteinExistence type="predicted"/>
<dbReference type="InterPro" id="IPR045428">
    <property type="entry name" value="EACC1"/>
</dbReference>
<name>A0ABV6VXD9_9ACTN</name>
<reference evidence="1 2" key="1">
    <citation type="submission" date="2024-09" db="EMBL/GenBank/DDBJ databases">
        <authorList>
            <person name="Lee S.D."/>
        </authorList>
    </citation>
    <scope>NUCLEOTIDE SEQUENCE [LARGE SCALE GENOMIC DNA]</scope>
    <source>
        <strain evidence="1 2">N8-3</strain>
    </source>
</reference>
<dbReference type="Pfam" id="PF19953">
    <property type="entry name" value="EACC1"/>
    <property type="match status" value="1"/>
</dbReference>
<gene>
    <name evidence="1" type="ORF">ACEZDE_16155</name>
</gene>
<keyword evidence="2" id="KW-1185">Reference proteome</keyword>
<dbReference type="EMBL" id="JBHFAB010000011">
    <property type="protein sequence ID" value="MFC1418162.1"/>
    <property type="molecule type" value="Genomic_DNA"/>
</dbReference>
<evidence type="ECO:0000313" key="1">
    <source>
        <dbReference type="EMBL" id="MFC1418162.1"/>
    </source>
</evidence>
<organism evidence="1 2">
    <name type="scientific">Streptacidiphilus cavernicola</name>
    <dbReference type="NCBI Taxonomy" id="3342716"/>
    <lineage>
        <taxon>Bacteria</taxon>
        <taxon>Bacillati</taxon>
        <taxon>Actinomycetota</taxon>
        <taxon>Actinomycetes</taxon>
        <taxon>Kitasatosporales</taxon>
        <taxon>Streptomycetaceae</taxon>
        <taxon>Streptacidiphilus</taxon>
    </lineage>
</organism>
<protein>
    <submittedName>
        <fullName evidence="1">Uncharacterized protein</fullName>
    </submittedName>
</protein>
<accession>A0ABV6VXD9</accession>